<dbReference type="GO" id="GO:0003677">
    <property type="term" value="F:DNA binding"/>
    <property type="evidence" value="ECO:0007669"/>
    <property type="project" value="InterPro"/>
</dbReference>
<accession>A0A0R2B4E0</accession>
<dbReference type="InterPro" id="IPR046947">
    <property type="entry name" value="LytR-like"/>
</dbReference>
<dbReference type="PANTHER" id="PTHR37299">
    <property type="entry name" value="TRANSCRIPTIONAL REGULATOR-RELATED"/>
    <property type="match status" value="1"/>
</dbReference>
<dbReference type="InterPro" id="IPR007492">
    <property type="entry name" value="LytTR_DNA-bd_dom"/>
</dbReference>
<evidence type="ECO:0000313" key="2">
    <source>
        <dbReference type="EMBL" id="KRM74382.1"/>
    </source>
</evidence>
<comment type="caution">
    <text evidence="2">The sequence shown here is derived from an EMBL/GenBank/DDBJ whole genome shotgun (WGS) entry which is preliminary data.</text>
</comment>
<sequence length="258" mass="29676">MFMKYQVFVCADPEFEADMGNLVKLAIMIQDDQVHAKLQLGGIFIDPYALLEHIIKEQCLYGIYILATDVLNGERGIKLAQKIKTLDEQAKLILSTTDILQSYLVFENNVRVLDCIDLKKDRDIIQSRLNNVILQAVEQLEVANRSKQTIFYYRRGTCLYTENLDDIVCIKTTTYPRRLCLDTTEGSFEISGSLQKIAQAYPSLLRISRSCLVNENNIYLIDIGTHKVVFVNGKVEYYSRRASKVIKKLLQYRENNRG</sequence>
<reference evidence="2 3" key="1">
    <citation type="journal article" date="2015" name="Genome Announc.">
        <title>Expanding the biotechnology potential of lactobacilli through comparative genomics of 213 strains and associated genera.</title>
        <authorList>
            <person name="Sun Z."/>
            <person name="Harris H.M."/>
            <person name="McCann A."/>
            <person name="Guo C."/>
            <person name="Argimon S."/>
            <person name="Zhang W."/>
            <person name="Yang X."/>
            <person name="Jeffery I.B."/>
            <person name="Cooney J.C."/>
            <person name="Kagawa T.F."/>
            <person name="Liu W."/>
            <person name="Song Y."/>
            <person name="Salvetti E."/>
            <person name="Wrobel A."/>
            <person name="Rasinkangas P."/>
            <person name="Parkhill J."/>
            <person name="Rea M.C."/>
            <person name="O'Sullivan O."/>
            <person name="Ritari J."/>
            <person name="Douillard F.P."/>
            <person name="Paul Ross R."/>
            <person name="Yang R."/>
            <person name="Briner A.E."/>
            <person name="Felis G.E."/>
            <person name="de Vos W.M."/>
            <person name="Barrangou R."/>
            <person name="Klaenhammer T.R."/>
            <person name="Caufield P.W."/>
            <person name="Cui Y."/>
            <person name="Zhang H."/>
            <person name="O'Toole P.W."/>
        </authorList>
    </citation>
    <scope>NUCLEOTIDE SEQUENCE [LARGE SCALE GENOMIC DNA]</scope>
    <source>
        <strain evidence="2 3">DSM 20452</strain>
    </source>
</reference>
<evidence type="ECO:0000259" key="1">
    <source>
        <dbReference type="PROSITE" id="PS50930"/>
    </source>
</evidence>
<feature type="domain" description="HTH LytTR-type" evidence="1">
    <location>
        <begin position="151"/>
        <end position="252"/>
    </location>
</feature>
<dbReference type="SMART" id="SM00850">
    <property type="entry name" value="LytTR"/>
    <property type="match status" value="1"/>
</dbReference>
<evidence type="ECO:0000313" key="3">
    <source>
        <dbReference type="Proteomes" id="UP000051612"/>
    </source>
</evidence>
<dbReference type="PANTHER" id="PTHR37299:SF1">
    <property type="entry name" value="STAGE 0 SPORULATION PROTEIN A HOMOLOG"/>
    <property type="match status" value="1"/>
</dbReference>
<dbReference type="PROSITE" id="PS50930">
    <property type="entry name" value="HTH_LYTTR"/>
    <property type="match status" value="1"/>
</dbReference>
<dbReference type="Gene3D" id="3.40.50.2300">
    <property type="match status" value="1"/>
</dbReference>
<dbReference type="Pfam" id="PF04397">
    <property type="entry name" value="LytTR"/>
    <property type="match status" value="1"/>
</dbReference>
<dbReference type="PATRIC" id="fig|1423772.3.peg.423"/>
<organism evidence="2 3">
    <name type="scientific">Ligilactobacillus murinus DSM 20452 = NBRC 14221</name>
    <dbReference type="NCBI Taxonomy" id="1423772"/>
    <lineage>
        <taxon>Bacteria</taxon>
        <taxon>Bacillati</taxon>
        <taxon>Bacillota</taxon>
        <taxon>Bacilli</taxon>
        <taxon>Lactobacillales</taxon>
        <taxon>Lactobacillaceae</taxon>
        <taxon>Ligilactobacillus</taxon>
    </lineage>
</organism>
<proteinExistence type="predicted"/>
<dbReference type="GO" id="GO:0000156">
    <property type="term" value="F:phosphorelay response regulator activity"/>
    <property type="evidence" value="ECO:0007669"/>
    <property type="project" value="InterPro"/>
</dbReference>
<dbReference type="EMBL" id="AYYN01000098">
    <property type="protein sequence ID" value="KRM74382.1"/>
    <property type="molecule type" value="Genomic_DNA"/>
</dbReference>
<name>A0A0R2B4E0_9LACO</name>
<gene>
    <name evidence="2" type="ORF">FC48_GL000385</name>
</gene>
<dbReference type="Gene3D" id="2.40.50.1020">
    <property type="entry name" value="LytTr DNA-binding domain"/>
    <property type="match status" value="1"/>
</dbReference>
<dbReference type="Proteomes" id="UP000051612">
    <property type="component" value="Unassembled WGS sequence"/>
</dbReference>
<protein>
    <recommendedName>
        <fullName evidence="1">HTH LytTR-type domain-containing protein</fullName>
    </recommendedName>
</protein>
<dbReference type="AlphaFoldDB" id="A0A0R2B4E0"/>